<protein>
    <submittedName>
        <fullName evidence="4">Uncharacterized protein YcnI</fullName>
    </submittedName>
</protein>
<evidence type="ECO:0000256" key="1">
    <source>
        <dbReference type="SAM" id="Phobius"/>
    </source>
</evidence>
<keyword evidence="5" id="KW-1185">Reference proteome</keyword>
<evidence type="ECO:0000256" key="2">
    <source>
        <dbReference type="SAM" id="SignalP"/>
    </source>
</evidence>
<dbReference type="InterPro" id="IPR012533">
    <property type="entry name" value="YcnI-copper_dom"/>
</dbReference>
<dbReference type="Gene3D" id="2.60.40.2230">
    <property type="entry name" value="Uncharacterised protein YcnI-like PF07987, DUF1775"/>
    <property type="match status" value="1"/>
</dbReference>
<feature type="signal peptide" evidence="2">
    <location>
        <begin position="1"/>
        <end position="19"/>
    </location>
</feature>
<dbReference type="AlphaFoldDB" id="A0A1C4YWC2"/>
<dbReference type="CDD" id="cd08545">
    <property type="entry name" value="YcnI_like"/>
    <property type="match status" value="1"/>
</dbReference>
<keyword evidence="1" id="KW-0812">Transmembrane</keyword>
<gene>
    <name evidence="4" type="ORF">GA0074695_4782</name>
</gene>
<feature type="domain" description="YncI copper-binding" evidence="3">
    <location>
        <begin position="31"/>
        <end position="180"/>
    </location>
</feature>
<keyword evidence="1" id="KW-1133">Transmembrane helix</keyword>
<dbReference type="Pfam" id="PF07987">
    <property type="entry name" value="DUF1775"/>
    <property type="match status" value="1"/>
</dbReference>
<proteinExistence type="predicted"/>
<evidence type="ECO:0000259" key="3">
    <source>
        <dbReference type="Pfam" id="PF07987"/>
    </source>
</evidence>
<evidence type="ECO:0000313" key="4">
    <source>
        <dbReference type="EMBL" id="SCF24946.1"/>
    </source>
</evidence>
<evidence type="ECO:0000313" key="5">
    <source>
        <dbReference type="Proteomes" id="UP000198242"/>
    </source>
</evidence>
<feature type="chain" id="PRO_5039031902" evidence="2">
    <location>
        <begin position="20"/>
        <end position="251"/>
    </location>
</feature>
<sequence>MRARSVVKLAAATMAGALAAVTIGVGVASAHVTVNPREATQGGYAKLAFRVPNERDNAGTTKLEVALPPDAPLASVSVRPMPGWTVQVEKTKLAKPIEMHGSQVTEAPSKITWTAEGGDANMIKPGQFQEFEISAGPLPEADTMIFKALQTYSNGEVVRWIEEPSTDGSEVDNPAPVLKLAKAPAKDAAATPAAGSKDVATVQVSDTTGTDDARTGWAITFGIAGLVAGLAGLGFGLLAWRRRPAASSAAE</sequence>
<accession>A0A1C4YWC2</accession>
<reference evidence="5" key="1">
    <citation type="submission" date="2016-06" db="EMBL/GenBank/DDBJ databases">
        <authorList>
            <person name="Varghese N."/>
            <person name="Submissions Spin"/>
        </authorList>
    </citation>
    <scope>NUCLEOTIDE SEQUENCE [LARGE SCALE GENOMIC DNA]</scope>
    <source>
        <strain evidence="5">DSM 43909</strain>
    </source>
</reference>
<organism evidence="4 5">
    <name type="scientific">Micromonospora viridifaciens</name>
    <dbReference type="NCBI Taxonomy" id="1881"/>
    <lineage>
        <taxon>Bacteria</taxon>
        <taxon>Bacillati</taxon>
        <taxon>Actinomycetota</taxon>
        <taxon>Actinomycetes</taxon>
        <taxon>Micromonosporales</taxon>
        <taxon>Micromonosporaceae</taxon>
        <taxon>Micromonospora</taxon>
    </lineage>
</organism>
<dbReference type="OrthoDB" id="9810871at2"/>
<name>A0A1C4YWC2_MICVI</name>
<feature type="transmembrane region" description="Helical" evidence="1">
    <location>
        <begin position="217"/>
        <end position="240"/>
    </location>
</feature>
<dbReference type="EMBL" id="LT607411">
    <property type="protein sequence ID" value="SCF24946.1"/>
    <property type="molecule type" value="Genomic_DNA"/>
</dbReference>
<keyword evidence="2" id="KW-0732">Signal</keyword>
<dbReference type="Proteomes" id="UP000198242">
    <property type="component" value="Chromosome I"/>
</dbReference>
<dbReference type="InterPro" id="IPR038507">
    <property type="entry name" value="YcnI-like_sf"/>
</dbReference>
<keyword evidence="1" id="KW-0472">Membrane</keyword>